<dbReference type="PANTHER" id="PTHR11632:SF82">
    <property type="entry name" value="FUMARATE REDUCTASE FLAVOPROTEIN SUBUNIT"/>
    <property type="match status" value="1"/>
</dbReference>
<dbReference type="OrthoDB" id="9806724at2"/>
<comment type="subunit">
    <text evidence="18">Part of an enzyme complex containing four subunits: a flavoprotein (FrdA), an iron-sulfur protein (FrdB), and two hydrophobic anchor proteins (FrdC and FrdD).</text>
</comment>
<feature type="binding site" evidence="17">
    <location>
        <begin position="396"/>
        <end position="397"/>
    </location>
    <ligand>
        <name>FAD</name>
        <dbReference type="ChEBI" id="CHEBI:57692"/>
    </ligand>
</feature>
<evidence type="ECO:0000256" key="16">
    <source>
        <dbReference type="PIRSR" id="PIRSR000171-1"/>
    </source>
</evidence>
<feature type="binding site" evidence="17">
    <location>
        <position position="233"/>
    </location>
    <ligand>
        <name>substrate</name>
    </ligand>
</feature>
<gene>
    <name evidence="21" type="ORF">HRUBRA_02221</name>
</gene>
<feature type="binding site" evidence="17">
    <location>
        <position position="391"/>
    </location>
    <ligand>
        <name>substrate</name>
    </ligand>
</feature>
<keyword evidence="6 18" id="KW-0813">Transport</keyword>
<evidence type="ECO:0000256" key="15">
    <source>
        <dbReference type="ARBA" id="ARBA00049220"/>
    </source>
</evidence>
<feature type="binding site" evidence="17">
    <location>
        <position position="356"/>
    </location>
    <ligand>
        <name>substrate</name>
    </ligand>
</feature>
<dbReference type="AlphaFoldDB" id="A0A095XU41"/>
<feature type="active site" description="Proton acceptor" evidence="16">
    <location>
        <position position="288"/>
    </location>
</feature>
<dbReference type="GO" id="GO:0006113">
    <property type="term" value="P:fermentation"/>
    <property type="evidence" value="ECO:0007669"/>
    <property type="project" value="TreeGrafter"/>
</dbReference>
<evidence type="ECO:0000256" key="5">
    <source>
        <dbReference type="ARBA" id="ARBA00014044"/>
    </source>
</evidence>
<evidence type="ECO:0000256" key="14">
    <source>
        <dbReference type="ARBA" id="ARBA00034412"/>
    </source>
</evidence>
<dbReference type="eggNOG" id="COG1053">
    <property type="taxonomic scope" value="Bacteria"/>
</dbReference>
<dbReference type="SUPFAM" id="SSF51905">
    <property type="entry name" value="FAD/NAD(P)-binding domain"/>
    <property type="match status" value="1"/>
</dbReference>
<dbReference type="Gene3D" id="3.50.50.60">
    <property type="entry name" value="FAD/NAD(P)-binding domain"/>
    <property type="match status" value="1"/>
</dbReference>
<dbReference type="HOGENOM" id="CLU_014312_6_2_6"/>
<dbReference type="InterPro" id="IPR015939">
    <property type="entry name" value="Fum_Rdtase/Succ_DH_flav-like_C"/>
</dbReference>
<feature type="domain" description="FAD-dependent oxidoreductase 2 FAD-binding" evidence="19">
    <location>
        <begin position="7"/>
        <end position="397"/>
    </location>
</feature>
<keyword evidence="12 18" id="KW-0560">Oxidoreductase</keyword>
<dbReference type="NCBIfam" id="NF006686">
    <property type="entry name" value="PRK09231.1"/>
    <property type="match status" value="1"/>
</dbReference>
<keyword evidence="10 17" id="KW-0274">FAD</keyword>
<dbReference type="PRINTS" id="PR00368">
    <property type="entry name" value="FADPNR"/>
</dbReference>
<evidence type="ECO:0000313" key="22">
    <source>
        <dbReference type="Proteomes" id="UP000029640"/>
    </source>
</evidence>
<dbReference type="PATRIC" id="fig|1265313.6.peg.2191"/>
<evidence type="ECO:0000313" key="21">
    <source>
        <dbReference type="EMBL" id="KGE03181.1"/>
    </source>
</evidence>
<dbReference type="PIRSF" id="PIRSF000171">
    <property type="entry name" value="SDHA_APRA_LASPO"/>
    <property type="match status" value="1"/>
</dbReference>
<evidence type="ECO:0000256" key="9">
    <source>
        <dbReference type="ARBA" id="ARBA00022741"/>
    </source>
</evidence>
<evidence type="ECO:0000256" key="18">
    <source>
        <dbReference type="RuleBase" id="RU362050"/>
    </source>
</evidence>
<evidence type="ECO:0000256" key="4">
    <source>
        <dbReference type="ARBA" id="ARBA00012792"/>
    </source>
</evidence>
<evidence type="ECO:0000256" key="12">
    <source>
        <dbReference type="ARBA" id="ARBA00023002"/>
    </source>
</evidence>
<evidence type="ECO:0000259" key="20">
    <source>
        <dbReference type="Pfam" id="PF02910"/>
    </source>
</evidence>
<comment type="cofactor">
    <cofactor evidence="1 17 18">
        <name>FAD</name>
        <dbReference type="ChEBI" id="CHEBI:57692"/>
    </cofactor>
</comment>
<evidence type="ECO:0000256" key="1">
    <source>
        <dbReference type="ARBA" id="ARBA00001974"/>
    </source>
</evidence>
<sequence length="598" mass="64772">MRQERADIVIIGGGGAGLRAAIAAAEADPSLDIALVSKVYPMRSHTVAAEGGCAGVVQDHDSLAHHFDDTVSGGDWLCDQDVVDYFVRHATEENLRLEHWGCPWSRRPDGRVNVRAFGGMKIERTWFAADKTGFHILHTLFQTSLKFPSIRRYDELFCTDLLVADGQCGGVQGIHMATGETVALLAPAVIIATGGAARVYRYNTNGGIVTGDGMAMAYRQGVPLRDMEFVQYHPTGLPGSGILITEAARGEGGVLTNSEGYRYLQDYGLGPETPLGAPQNKTMELGPRDKVSQAFWHESQAGRTLSSPRGEAVNLDLRHLGEARINERLPFIRELARTYIDVDPVHEAIPVRPTAHYTMGGIQTDGRTATVMPGLFAVGECASVGLHGANRLGSNSLAELSVFGRVAGEEAAALARSGSTPPEAALLGEARDNAARWEALRGARGTERLADLRNAMAEAMEEGVGIQRMPGAMEKTAATLRELRERYGHLRLEDDSLAFNTEWLSAIELGFLLDVAQAMTAAALARRESRGSHQRPEDYPTRDDAGYLKHSLAHYRRADAPEVAWQDVNITRSRPGERLYGGAARAKADADAKEEAEP</sequence>
<dbReference type="InterPro" id="IPR036188">
    <property type="entry name" value="FAD/NAD-bd_sf"/>
</dbReference>
<keyword evidence="22" id="KW-1185">Reference proteome</keyword>
<keyword evidence="11 18" id="KW-0249">Electron transport</keyword>
<dbReference type="InterPro" id="IPR030664">
    <property type="entry name" value="SdhA/FrdA/AprA"/>
</dbReference>
<dbReference type="SUPFAM" id="SSF56425">
    <property type="entry name" value="Succinate dehydrogenase/fumarate reductase flavoprotein, catalytic domain"/>
    <property type="match status" value="1"/>
</dbReference>
<dbReference type="NCBIfam" id="TIGR01812">
    <property type="entry name" value="sdhA_frdA_Gneg"/>
    <property type="match status" value="1"/>
</dbReference>
<dbReference type="InterPro" id="IPR037099">
    <property type="entry name" value="Fum_R/Succ_DH_flav-like_C_sf"/>
</dbReference>
<dbReference type="PANTHER" id="PTHR11632">
    <property type="entry name" value="SUCCINATE DEHYDROGENASE 2 FLAVOPROTEIN SUBUNIT"/>
    <property type="match status" value="1"/>
</dbReference>
<keyword evidence="9" id="KW-0547">Nucleotide-binding</keyword>
<comment type="catalytic activity">
    <reaction evidence="14">
        <text>a menaquinone + succinate = a menaquinol + fumarate</text>
        <dbReference type="Rhea" id="RHEA:27834"/>
        <dbReference type="Rhea" id="RHEA-COMP:9537"/>
        <dbReference type="Rhea" id="RHEA-COMP:9539"/>
        <dbReference type="ChEBI" id="CHEBI:16374"/>
        <dbReference type="ChEBI" id="CHEBI:18151"/>
        <dbReference type="ChEBI" id="CHEBI:29806"/>
        <dbReference type="ChEBI" id="CHEBI:30031"/>
        <dbReference type="EC" id="1.3.5.1"/>
    </reaction>
</comment>
<dbReference type="InterPro" id="IPR003953">
    <property type="entry name" value="FAD-dep_OxRdtase_2_FAD-bd"/>
</dbReference>
<comment type="caution">
    <text evidence="21">The sequence shown here is derived from an EMBL/GenBank/DDBJ whole genome shotgun (WGS) entry which is preliminary data.</text>
</comment>
<evidence type="ECO:0000256" key="2">
    <source>
        <dbReference type="ARBA" id="ARBA00004515"/>
    </source>
</evidence>
<evidence type="ECO:0000259" key="19">
    <source>
        <dbReference type="Pfam" id="PF00890"/>
    </source>
</evidence>
<dbReference type="GO" id="GO:0022900">
    <property type="term" value="P:electron transport chain"/>
    <property type="evidence" value="ECO:0007669"/>
    <property type="project" value="UniProtKB-UniRule"/>
</dbReference>
<dbReference type="SUPFAM" id="SSF46977">
    <property type="entry name" value="Succinate dehydrogenase/fumarate reductase flavoprotein C-terminal domain"/>
    <property type="match status" value="1"/>
</dbReference>
<dbReference type="Gene3D" id="1.20.58.100">
    <property type="entry name" value="Fumarate reductase/succinate dehydrogenase flavoprotein-like, C-terminal domain"/>
    <property type="match status" value="1"/>
</dbReference>
<feature type="binding site" evidence="17">
    <location>
        <begin position="37"/>
        <end position="52"/>
    </location>
    <ligand>
        <name>FAD</name>
        <dbReference type="ChEBI" id="CHEBI:57692"/>
    </ligand>
</feature>
<dbReference type="STRING" id="1265313.HRUBRA_02221"/>
<dbReference type="InterPro" id="IPR014006">
    <property type="entry name" value="Succ_Dhase_FrdA_Gneg"/>
</dbReference>
<dbReference type="Pfam" id="PF00890">
    <property type="entry name" value="FAD_binding_2"/>
    <property type="match status" value="1"/>
</dbReference>
<feature type="binding site" evidence="17">
    <location>
        <position position="380"/>
    </location>
    <ligand>
        <name>FAD</name>
        <dbReference type="ChEBI" id="CHEBI:57692"/>
    </ligand>
</feature>
<dbReference type="PRINTS" id="PR00411">
    <property type="entry name" value="PNDRDTASEI"/>
</dbReference>
<dbReference type="Gene3D" id="4.10.80.40">
    <property type="entry name" value="succinate dehydrogenase protein domain"/>
    <property type="match status" value="1"/>
</dbReference>
<dbReference type="GO" id="GO:0009061">
    <property type="term" value="P:anaerobic respiration"/>
    <property type="evidence" value="ECO:0007669"/>
    <property type="project" value="InterPro"/>
</dbReference>
<dbReference type="RefSeq" id="WP_035517010.1">
    <property type="nucleotide sequence ID" value="NZ_KN234773.1"/>
</dbReference>
<dbReference type="EC" id="1.3.5.1" evidence="4 18"/>
<evidence type="ECO:0000256" key="10">
    <source>
        <dbReference type="ARBA" id="ARBA00022827"/>
    </source>
</evidence>
<evidence type="ECO:0000256" key="7">
    <source>
        <dbReference type="ARBA" id="ARBA00022475"/>
    </source>
</evidence>
<dbReference type="Pfam" id="PF02910">
    <property type="entry name" value="Succ_DH_flav_C"/>
    <property type="match status" value="1"/>
</dbReference>
<keyword evidence="8 17" id="KW-0285">Flavoprotein</keyword>
<dbReference type="GO" id="GO:0050660">
    <property type="term" value="F:flavin adenine dinucleotide binding"/>
    <property type="evidence" value="ECO:0007669"/>
    <property type="project" value="InterPro"/>
</dbReference>
<evidence type="ECO:0000256" key="3">
    <source>
        <dbReference type="ARBA" id="ARBA00008040"/>
    </source>
</evidence>
<dbReference type="EMBL" id="AUVB01000063">
    <property type="protein sequence ID" value="KGE03181.1"/>
    <property type="molecule type" value="Genomic_DNA"/>
</dbReference>
<evidence type="ECO:0000256" key="6">
    <source>
        <dbReference type="ARBA" id="ARBA00022448"/>
    </source>
</evidence>
<keyword evidence="13" id="KW-0472">Membrane</keyword>
<dbReference type="FunFam" id="3.90.700.10:FF:000003">
    <property type="entry name" value="Fumarate reductase flavoprotein subunit"/>
    <property type="match status" value="1"/>
</dbReference>
<evidence type="ECO:0000256" key="17">
    <source>
        <dbReference type="PIRSR" id="PIRSR630664-51"/>
    </source>
</evidence>
<dbReference type="Gene3D" id="3.90.700.10">
    <property type="entry name" value="Succinate dehydrogenase/fumarate reductase flavoprotein, catalytic domain"/>
    <property type="match status" value="1"/>
</dbReference>
<protein>
    <recommendedName>
        <fullName evidence="5 18">Fumarate reductase flavoprotein subunit</fullName>
        <ecNumber evidence="4 18">1.3.5.1</ecNumber>
    </recommendedName>
</protein>
<reference evidence="21 22" key="1">
    <citation type="journal article" date="2014" name="Genome Announc.">
        <title>Genome Sequence of Gammaproteobacterial Pseudohaliea rubra Type Strain DSM 19751, Isolated from Coastal Seawater of the Mediterranean Sea.</title>
        <authorList>
            <person name="Spring S."/>
            <person name="Fiebig A."/>
            <person name="Riedel T."/>
            <person name="Goker M."/>
            <person name="Klenk H.P."/>
        </authorList>
    </citation>
    <scope>NUCLEOTIDE SEQUENCE [LARGE SCALE GENOMIC DNA]</scope>
    <source>
        <strain evidence="21 22">DSM 19751</strain>
    </source>
</reference>
<feature type="domain" description="Fumarate reductase/succinate dehydrogenase flavoprotein-like C-terminal" evidence="20">
    <location>
        <begin position="453"/>
        <end position="580"/>
    </location>
</feature>
<accession>A0A095XU41</accession>
<dbReference type="InterPro" id="IPR003952">
    <property type="entry name" value="FRD_SDH_FAD_BS"/>
</dbReference>
<feature type="binding site" evidence="17">
    <location>
        <position position="212"/>
    </location>
    <ligand>
        <name>FAD</name>
        <dbReference type="ChEBI" id="CHEBI:57692"/>
    </ligand>
</feature>
<organism evidence="21 22">
    <name type="scientific">Pseudohaliea rubra DSM 19751</name>
    <dbReference type="NCBI Taxonomy" id="1265313"/>
    <lineage>
        <taxon>Bacteria</taxon>
        <taxon>Pseudomonadati</taxon>
        <taxon>Pseudomonadota</taxon>
        <taxon>Gammaproteobacteria</taxon>
        <taxon>Cellvibrionales</taxon>
        <taxon>Halieaceae</taxon>
        <taxon>Pseudohaliea</taxon>
    </lineage>
</organism>
<evidence type="ECO:0000256" key="8">
    <source>
        <dbReference type="ARBA" id="ARBA00022630"/>
    </source>
</evidence>
<dbReference type="NCBIfam" id="TIGR01176">
    <property type="entry name" value="fum_red_Fp"/>
    <property type="match status" value="1"/>
</dbReference>
<dbReference type="InterPro" id="IPR027477">
    <property type="entry name" value="Succ_DH/fumarate_Rdtase_cat_sf"/>
</dbReference>
<keyword evidence="7" id="KW-1003">Cell membrane</keyword>
<feature type="binding site" evidence="17">
    <location>
        <position position="245"/>
    </location>
    <ligand>
        <name>substrate</name>
    </ligand>
</feature>
<evidence type="ECO:0000256" key="11">
    <source>
        <dbReference type="ARBA" id="ARBA00022982"/>
    </source>
</evidence>
<name>A0A095XU41_9GAMM</name>
<evidence type="ECO:0000256" key="13">
    <source>
        <dbReference type="ARBA" id="ARBA00023136"/>
    </source>
</evidence>
<dbReference type="GO" id="GO:0008177">
    <property type="term" value="F:succinate dehydrogenase (quinone) activity"/>
    <property type="evidence" value="ECO:0007669"/>
    <property type="project" value="UniProtKB-EC"/>
</dbReference>
<comment type="subcellular location">
    <subcellularLocation>
        <location evidence="2">Cell inner membrane</location>
        <topology evidence="2">Peripheral membrane protein</topology>
        <orientation evidence="2">Cytoplasmic side</orientation>
    </subcellularLocation>
</comment>
<comment type="catalytic activity">
    <reaction evidence="15 18">
        <text>a quinone + succinate = fumarate + a quinol</text>
        <dbReference type="Rhea" id="RHEA:40523"/>
        <dbReference type="ChEBI" id="CHEBI:24646"/>
        <dbReference type="ChEBI" id="CHEBI:29806"/>
        <dbReference type="ChEBI" id="CHEBI:30031"/>
        <dbReference type="ChEBI" id="CHEBI:132124"/>
        <dbReference type="EC" id="1.3.5.1"/>
    </reaction>
</comment>
<dbReference type="PROSITE" id="PS00504">
    <property type="entry name" value="FRD_SDH_FAD_BINDING"/>
    <property type="match status" value="1"/>
</dbReference>
<dbReference type="Proteomes" id="UP000029640">
    <property type="component" value="Unassembled WGS sequence"/>
</dbReference>
<feature type="binding site" evidence="17">
    <location>
        <begin position="12"/>
        <end position="17"/>
    </location>
    <ligand>
        <name>FAD</name>
        <dbReference type="ChEBI" id="CHEBI:57692"/>
    </ligand>
</feature>
<dbReference type="GO" id="GO:0009055">
    <property type="term" value="F:electron transfer activity"/>
    <property type="evidence" value="ECO:0007669"/>
    <property type="project" value="TreeGrafter"/>
</dbReference>
<dbReference type="InterPro" id="IPR005884">
    <property type="entry name" value="Fum_red_fp"/>
</dbReference>
<comment type="similarity">
    <text evidence="3 18">Belongs to the FAD-dependent oxidoreductase 2 family. FRD/SDH subfamily.</text>
</comment>
<proteinExistence type="inferred from homology"/>
<dbReference type="GO" id="GO:0005886">
    <property type="term" value="C:plasma membrane"/>
    <property type="evidence" value="ECO:0007669"/>
    <property type="project" value="UniProtKB-SubCell"/>
</dbReference>